<sequence length="274" mass="29390">MEYAILALIGLASGVIGSIAGLGGGTILVPITLFVGLNLGMIPDITPQSVVGLSVIMMIANGLGSTLSYMKVKTIDYRSAFLFFIASIPGIVVGAWINKSLSIQSFNLYFGILLIVLSTLLLTRKYLKPIRWFVDNGKKISFTDPQGETHLYGYPIWFAVLLSLFIGLTSGLFGIGGGTMIVPAMILLFLFPPHVAVATSMLMVFLSAVVNSISHISLGNVPWLYTIPVVPGAYLGGMLGAYLNGKMKSDTLVLVIRIILLVFGLHSIYEGIWG</sequence>
<feature type="transmembrane region" description="Helical" evidence="6">
    <location>
        <begin position="154"/>
        <end position="175"/>
    </location>
</feature>
<proteinExistence type="inferred from homology"/>
<dbReference type="RefSeq" id="WP_009498117.1">
    <property type="nucleotide sequence ID" value="NZ_FUYJ01000005.1"/>
</dbReference>
<dbReference type="InterPro" id="IPR002781">
    <property type="entry name" value="TM_pro_TauE-like"/>
</dbReference>
<keyword evidence="4 6" id="KW-1133">Transmembrane helix</keyword>
<evidence type="ECO:0000256" key="5">
    <source>
        <dbReference type="ARBA" id="ARBA00023136"/>
    </source>
</evidence>
<evidence type="ECO:0000313" key="8">
    <source>
        <dbReference type="Proteomes" id="UP000190042"/>
    </source>
</evidence>
<reference evidence="8" key="1">
    <citation type="submission" date="2017-02" db="EMBL/GenBank/DDBJ databases">
        <authorList>
            <person name="Varghese N."/>
            <person name="Submissions S."/>
        </authorList>
    </citation>
    <scope>NUCLEOTIDE SEQUENCE [LARGE SCALE GENOMIC DNA]</scope>
    <source>
        <strain evidence="8">DSM 23966</strain>
    </source>
</reference>
<dbReference type="Proteomes" id="UP000190042">
    <property type="component" value="Unassembled WGS sequence"/>
</dbReference>
<dbReference type="GO" id="GO:0005886">
    <property type="term" value="C:plasma membrane"/>
    <property type="evidence" value="ECO:0007669"/>
    <property type="project" value="UniProtKB-SubCell"/>
</dbReference>
<name>A0A1T4YIV5_9BACL</name>
<evidence type="ECO:0000256" key="1">
    <source>
        <dbReference type="ARBA" id="ARBA00004141"/>
    </source>
</evidence>
<keyword evidence="5 6" id="KW-0472">Membrane</keyword>
<evidence type="ECO:0000256" key="2">
    <source>
        <dbReference type="ARBA" id="ARBA00009142"/>
    </source>
</evidence>
<keyword evidence="8" id="KW-1185">Reference proteome</keyword>
<dbReference type="PANTHER" id="PTHR43701:SF2">
    <property type="entry name" value="MEMBRANE TRANSPORTER PROTEIN YJNA-RELATED"/>
    <property type="match status" value="1"/>
</dbReference>
<evidence type="ECO:0000256" key="4">
    <source>
        <dbReference type="ARBA" id="ARBA00022989"/>
    </source>
</evidence>
<evidence type="ECO:0000256" key="6">
    <source>
        <dbReference type="RuleBase" id="RU363041"/>
    </source>
</evidence>
<feature type="transmembrane region" description="Helical" evidence="6">
    <location>
        <begin position="251"/>
        <end position="269"/>
    </location>
</feature>
<evidence type="ECO:0000256" key="3">
    <source>
        <dbReference type="ARBA" id="ARBA00022692"/>
    </source>
</evidence>
<keyword evidence="6" id="KW-1003">Cell membrane</keyword>
<protein>
    <recommendedName>
        <fullName evidence="6">Probable membrane transporter protein</fullName>
    </recommendedName>
</protein>
<dbReference type="AlphaFoldDB" id="A0A1T4YIV5"/>
<feature type="transmembrane region" description="Helical" evidence="6">
    <location>
        <begin position="222"/>
        <end position="244"/>
    </location>
</feature>
<dbReference type="PANTHER" id="PTHR43701">
    <property type="entry name" value="MEMBRANE TRANSPORTER PROTEIN MJ0441-RELATED"/>
    <property type="match status" value="1"/>
</dbReference>
<feature type="transmembrane region" description="Helical" evidence="6">
    <location>
        <begin position="75"/>
        <end position="96"/>
    </location>
</feature>
<accession>A0A1T4YIV5</accession>
<keyword evidence="3 6" id="KW-0812">Transmembrane</keyword>
<feature type="transmembrane region" description="Helical" evidence="6">
    <location>
        <begin position="187"/>
        <end position="210"/>
    </location>
</feature>
<comment type="similarity">
    <text evidence="2 6">Belongs to the 4-toluene sulfonate uptake permease (TSUP) (TC 2.A.102) family.</text>
</comment>
<feature type="transmembrane region" description="Helical" evidence="6">
    <location>
        <begin position="108"/>
        <end position="127"/>
    </location>
</feature>
<feature type="transmembrane region" description="Helical" evidence="6">
    <location>
        <begin position="50"/>
        <end position="69"/>
    </location>
</feature>
<gene>
    <name evidence="7" type="ORF">SAMN04244570_2800</name>
</gene>
<comment type="subcellular location">
    <subcellularLocation>
        <location evidence="6">Cell membrane</location>
        <topology evidence="6">Multi-pass membrane protein</topology>
    </subcellularLocation>
    <subcellularLocation>
        <location evidence="1">Membrane</location>
        <topology evidence="1">Multi-pass membrane protein</topology>
    </subcellularLocation>
</comment>
<dbReference type="InterPro" id="IPR051598">
    <property type="entry name" value="TSUP/Inactive_protease-like"/>
</dbReference>
<organism evidence="7 8">
    <name type="scientific">Sporosarcina newyorkensis</name>
    <dbReference type="NCBI Taxonomy" id="759851"/>
    <lineage>
        <taxon>Bacteria</taxon>
        <taxon>Bacillati</taxon>
        <taxon>Bacillota</taxon>
        <taxon>Bacilli</taxon>
        <taxon>Bacillales</taxon>
        <taxon>Caryophanaceae</taxon>
        <taxon>Sporosarcina</taxon>
    </lineage>
</organism>
<dbReference type="EMBL" id="FUYJ01000005">
    <property type="protein sequence ID" value="SKB01729.1"/>
    <property type="molecule type" value="Genomic_DNA"/>
</dbReference>
<evidence type="ECO:0000313" key="7">
    <source>
        <dbReference type="EMBL" id="SKB01729.1"/>
    </source>
</evidence>
<dbReference type="Pfam" id="PF01925">
    <property type="entry name" value="TauE"/>
    <property type="match status" value="1"/>
</dbReference>